<feature type="transmembrane region" description="Helical" evidence="5">
    <location>
        <begin position="444"/>
        <end position="468"/>
    </location>
</feature>
<dbReference type="GO" id="GO:0036376">
    <property type="term" value="P:sodium ion export across plasma membrane"/>
    <property type="evidence" value="ECO:0007669"/>
    <property type="project" value="InterPro"/>
</dbReference>
<accession>W7E8V5</accession>
<dbReference type="InterPro" id="IPR004712">
    <property type="entry name" value="Na+/H+_antiporter_fungi"/>
</dbReference>
<evidence type="ECO:0000256" key="2">
    <source>
        <dbReference type="ARBA" id="ARBA00022692"/>
    </source>
</evidence>
<dbReference type="HOGENOM" id="CLU_008635_4_1_1"/>
<dbReference type="GO" id="GO:0005886">
    <property type="term" value="C:plasma membrane"/>
    <property type="evidence" value="ECO:0007669"/>
    <property type="project" value="InterPro"/>
</dbReference>
<name>W7E8V5_BIPV3</name>
<evidence type="ECO:0000259" key="6">
    <source>
        <dbReference type="Pfam" id="PF00999"/>
    </source>
</evidence>
<feature type="transmembrane region" description="Helical" evidence="5">
    <location>
        <begin position="6"/>
        <end position="26"/>
    </location>
</feature>
<evidence type="ECO:0000256" key="5">
    <source>
        <dbReference type="SAM" id="Phobius"/>
    </source>
</evidence>
<dbReference type="PANTHER" id="PTHR31382">
    <property type="entry name" value="NA(+)/H(+) ANTIPORTER"/>
    <property type="match status" value="1"/>
</dbReference>
<sequence>MPVLDVSELNIVIAVLGGFIVCYGFLSVKIKQVWYLGEALPAVIMGIILGPIAARFLDAEKWGSAAEGQQEAITLGMCRIVIGIQLVIAGFQLPAKYQQARWKDMMILLLPVMAIMWICTSLCIMLTIPKISFLAALVIGSCVTCTDPVLSQAVAKGPFADKFVPRALREIISSEAGSNDGFGFPFLLLATYLIRHADLEGVEFKDDIVLGASELASRTVNMLARRSEHNVGRLGGGVPMAMEQWIVETWLYMIAMSIAIGAIVGAVSLFAIRFGLRKKWIDTESLFLWPMALGLFLIGICGALGTDDLLACCVAGNVMNWNGLYLEETEKRHDEVNSCFDVILNFGGFMYIGTIIPWREFQLPDVTGITVGRLMILGFLVLAFRRIPAIFMVYKVMPEVIKDWKEALFMGYFGPIGIGAVFYVEHTRHLFPKPGEAETEEEENLLAAMVPVVYFLVIFSIVIHGLSIPALDAFYRYKNIQPISEAEPAEIRSLSVHEALPNNARINTKRNSIYVHNRFSRPVSTGPDPELYRWNSQVRDSDATYRVSSQLQGEDYAQKLQNIRFAEDYAHEKANLG</sequence>
<dbReference type="AlphaFoldDB" id="W7E8V5"/>
<feature type="domain" description="Cation/H+ exchanger transmembrane" evidence="6">
    <location>
        <begin position="27"/>
        <end position="470"/>
    </location>
</feature>
<keyword evidence="8" id="KW-1185">Reference proteome</keyword>
<protein>
    <recommendedName>
        <fullName evidence="6">Cation/H+ exchanger transmembrane domain-containing protein</fullName>
    </recommendedName>
</protein>
<organism evidence="7 8">
    <name type="scientific">Bipolaris victoriae (strain FI3)</name>
    <name type="common">Victoria blight of oats agent</name>
    <name type="synonym">Cochliobolus victoriae</name>
    <dbReference type="NCBI Taxonomy" id="930091"/>
    <lineage>
        <taxon>Eukaryota</taxon>
        <taxon>Fungi</taxon>
        <taxon>Dikarya</taxon>
        <taxon>Ascomycota</taxon>
        <taxon>Pezizomycotina</taxon>
        <taxon>Dothideomycetes</taxon>
        <taxon>Pleosporomycetidae</taxon>
        <taxon>Pleosporales</taxon>
        <taxon>Pleosporineae</taxon>
        <taxon>Pleosporaceae</taxon>
        <taxon>Bipolaris</taxon>
    </lineage>
</organism>
<evidence type="ECO:0000313" key="8">
    <source>
        <dbReference type="Proteomes" id="UP000054337"/>
    </source>
</evidence>
<dbReference type="Pfam" id="PF00999">
    <property type="entry name" value="Na_H_Exchanger"/>
    <property type="match status" value="1"/>
</dbReference>
<dbReference type="GO" id="GO:0015385">
    <property type="term" value="F:sodium:proton antiporter activity"/>
    <property type="evidence" value="ECO:0007669"/>
    <property type="project" value="InterPro"/>
</dbReference>
<feature type="transmembrane region" description="Helical" evidence="5">
    <location>
        <begin position="33"/>
        <end position="53"/>
    </location>
</feature>
<keyword evidence="2 5" id="KW-0812">Transmembrane</keyword>
<dbReference type="RefSeq" id="XP_014556479.1">
    <property type="nucleotide sequence ID" value="XM_014700993.1"/>
</dbReference>
<evidence type="ECO:0000256" key="4">
    <source>
        <dbReference type="ARBA" id="ARBA00023136"/>
    </source>
</evidence>
<feature type="transmembrane region" description="Helical" evidence="5">
    <location>
        <begin position="286"/>
        <end position="305"/>
    </location>
</feature>
<dbReference type="EMBL" id="KI968735">
    <property type="protein sequence ID" value="EUN26898.1"/>
    <property type="molecule type" value="Genomic_DNA"/>
</dbReference>
<reference evidence="7 8" key="1">
    <citation type="journal article" date="2013" name="PLoS Genet.">
        <title>Comparative genome structure, secondary metabolite, and effector coding capacity across Cochliobolus pathogens.</title>
        <authorList>
            <person name="Condon B.J."/>
            <person name="Leng Y."/>
            <person name="Wu D."/>
            <person name="Bushley K.E."/>
            <person name="Ohm R.A."/>
            <person name="Otillar R."/>
            <person name="Martin J."/>
            <person name="Schackwitz W."/>
            <person name="Grimwood J."/>
            <person name="MohdZainudin N."/>
            <person name="Xue C."/>
            <person name="Wang R."/>
            <person name="Manning V.A."/>
            <person name="Dhillon B."/>
            <person name="Tu Z.J."/>
            <person name="Steffenson B.J."/>
            <person name="Salamov A."/>
            <person name="Sun H."/>
            <person name="Lowry S."/>
            <person name="LaButti K."/>
            <person name="Han J."/>
            <person name="Copeland A."/>
            <person name="Lindquist E."/>
            <person name="Barry K."/>
            <person name="Schmutz J."/>
            <person name="Baker S.E."/>
            <person name="Ciuffetti L.M."/>
            <person name="Grigoriev I.V."/>
            <person name="Zhong S."/>
            <person name="Turgeon B.G."/>
        </authorList>
    </citation>
    <scope>NUCLEOTIDE SEQUENCE [LARGE SCALE GENOMIC DNA]</scope>
    <source>
        <strain evidence="7 8">FI3</strain>
    </source>
</reference>
<feature type="transmembrane region" description="Helical" evidence="5">
    <location>
        <begin position="374"/>
        <end position="394"/>
    </location>
</feature>
<feature type="transmembrane region" description="Helical" evidence="5">
    <location>
        <begin position="406"/>
        <end position="424"/>
    </location>
</feature>
<feature type="transmembrane region" description="Helical" evidence="5">
    <location>
        <begin position="250"/>
        <end position="274"/>
    </location>
</feature>
<keyword evidence="4 5" id="KW-0472">Membrane</keyword>
<keyword evidence="3 5" id="KW-1133">Transmembrane helix</keyword>
<feature type="transmembrane region" description="Helical" evidence="5">
    <location>
        <begin position="73"/>
        <end position="93"/>
    </location>
</feature>
<dbReference type="Proteomes" id="UP000054337">
    <property type="component" value="Unassembled WGS sequence"/>
</dbReference>
<evidence type="ECO:0000313" key="7">
    <source>
        <dbReference type="EMBL" id="EUN26898.1"/>
    </source>
</evidence>
<dbReference type="GO" id="GO:0120029">
    <property type="term" value="P:proton export across plasma membrane"/>
    <property type="evidence" value="ECO:0007669"/>
    <property type="project" value="InterPro"/>
</dbReference>
<dbReference type="GeneID" id="26256297"/>
<dbReference type="PANTHER" id="PTHR31382:SF3">
    <property type="entry name" value="SODIUM ION_PROTON EXCHANGER (EUROFUNG)"/>
    <property type="match status" value="1"/>
</dbReference>
<dbReference type="OrthoDB" id="5327978at2759"/>
<proteinExistence type="predicted"/>
<feature type="transmembrane region" description="Helical" evidence="5">
    <location>
        <begin position="105"/>
        <end position="128"/>
    </location>
</feature>
<evidence type="ECO:0000256" key="1">
    <source>
        <dbReference type="ARBA" id="ARBA00004141"/>
    </source>
</evidence>
<dbReference type="GO" id="GO:0042391">
    <property type="term" value="P:regulation of membrane potential"/>
    <property type="evidence" value="ECO:0007669"/>
    <property type="project" value="InterPro"/>
</dbReference>
<dbReference type="InterPro" id="IPR006153">
    <property type="entry name" value="Cation/H_exchanger_TM"/>
</dbReference>
<gene>
    <name evidence="7" type="ORF">COCVIDRAFT_37976</name>
</gene>
<comment type="subcellular location">
    <subcellularLocation>
        <location evidence="1">Membrane</location>
        <topology evidence="1">Multi-pass membrane protein</topology>
    </subcellularLocation>
</comment>
<evidence type="ECO:0000256" key="3">
    <source>
        <dbReference type="ARBA" id="ARBA00022989"/>
    </source>
</evidence>